<dbReference type="EMBL" id="BNCF01000015">
    <property type="protein sequence ID" value="GHE40939.1"/>
    <property type="molecule type" value="Genomic_DNA"/>
</dbReference>
<dbReference type="InterPro" id="IPR029063">
    <property type="entry name" value="SAM-dependent_MTases_sf"/>
</dbReference>
<organism evidence="1 2">
    <name type="scientific">Vulcaniibacterium thermophilum</name>
    <dbReference type="NCBI Taxonomy" id="1169913"/>
    <lineage>
        <taxon>Bacteria</taxon>
        <taxon>Pseudomonadati</taxon>
        <taxon>Pseudomonadota</taxon>
        <taxon>Gammaproteobacteria</taxon>
        <taxon>Lysobacterales</taxon>
        <taxon>Lysobacteraceae</taxon>
        <taxon>Vulcaniibacterium</taxon>
    </lineage>
</organism>
<evidence type="ECO:0000313" key="2">
    <source>
        <dbReference type="Proteomes" id="UP000636453"/>
    </source>
</evidence>
<evidence type="ECO:0000313" key="1">
    <source>
        <dbReference type="EMBL" id="GHE40939.1"/>
    </source>
</evidence>
<reference evidence="1" key="2">
    <citation type="submission" date="2020-09" db="EMBL/GenBank/DDBJ databases">
        <authorList>
            <person name="Sun Q."/>
            <person name="Kim S."/>
        </authorList>
    </citation>
    <scope>NUCLEOTIDE SEQUENCE</scope>
    <source>
        <strain evidence="1">KCTC 32020</strain>
    </source>
</reference>
<dbReference type="SUPFAM" id="SSF53335">
    <property type="entry name" value="S-adenosyl-L-methionine-dependent methyltransferases"/>
    <property type="match status" value="1"/>
</dbReference>
<comment type="caution">
    <text evidence="1">The sequence shown here is derived from an EMBL/GenBank/DDBJ whole genome shotgun (WGS) entry which is preliminary data.</text>
</comment>
<accession>A0A919DFA5</accession>
<dbReference type="RefSeq" id="WP_146473641.1">
    <property type="nucleotide sequence ID" value="NZ_BNCF01000015.1"/>
</dbReference>
<proteinExistence type="predicted"/>
<dbReference type="CDD" id="cd02440">
    <property type="entry name" value="AdoMet_MTases"/>
    <property type="match status" value="1"/>
</dbReference>
<dbReference type="Gene3D" id="3.40.50.150">
    <property type="entry name" value="Vaccinia Virus protein VP39"/>
    <property type="match status" value="1"/>
</dbReference>
<dbReference type="AlphaFoldDB" id="A0A919DFA5"/>
<keyword evidence="2" id="KW-1185">Reference proteome</keyword>
<dbReference type="Pfam" id="PF13578">
    <property type="entry name" value="Methyltransf_24"/>
    <property type="match status" value="1"/>
</dbReference>
<sequence>MSDSNGGFHTDWFAHNIPNWEAWLAPYRGRPGLRALEIGSFEGRSTRWLCEHVLTAPDARIDCIDLFAVDPVYGDYRARFRANTAAHRERITEYAGPSYRMLKQVEGPYDIVYVDGWHSAFGALADGVMCWPMLKVGGVMIFDDYLWVPPRLGRPRRPNALVRLWAKLRGTHWKREAVARQIASVRTETPKLGIDGLVATLEGHCEVIGRGYQLAVRKTREFEQGQLGHDT</sequence>
<protein>
    <submittedName>
        <fullName evidence="1">Uncharacterized protein</fullName>
    </submittedName>
</protein>
<reference evidence="1" key="1">
    <citation type="journal article" date="2014" name="Int. J. Syst. Evol. Microbiol.">
        <title>Complete genome sequence of Corynebacterium casei LMG S-19264T (=DSM 44701T), isolated from a smear-ripened cheese.</title>
        <authorList>
            <consortium name="US DOE Joint Genome Institute (JGI-PGF)"/>
            <person name="Walter F."/>
            <person name="Albersmeier A."/>
            <person name="Kalinowski J."/>
            <person name="Ruckert C."/>
        </authorList>
    </citation>
    <scope>NUCLEOTIDE SEQUENCE</scope>
    <source>
        <strain evidence="1">KCTC 32020</strain>
    </source>
</reference>
<name>A0A919DFA5_9GAMM</name>
<dbReference type="Proteomes" id="UP000636453">
    <property type="component" value="Unassembled WGS sequence"/>
</dbReference>
<dbReference type="OrthoDB" id="292252at2"/>
<gene>
    <name evidence="1" type="ORF">GCM10007167_23580</name>
</gene>